<evidence type="ECO:0000313" key="3">
    <source>
        <dbReference type="EMBL" id="EED18498.1"/>
    </source>
</evidence>
<dbReference type="Gene3D" id="2.130.10.10">
    <property type="entry name" value="YVTN repeat-like/Quinoprotein amine dehydrogenase"/>
    <property type="match status" value="1"/>
</dbReference>
<proteinExistence type="predicted"/>
<feature type="compositionally biased region" description="Polar residues" evidence="1">
    <location>
        <begin position="459"/>
        <end position="471"/>
    </location>
</feature>
<dbReference type="VEuPathDB" id="FungiDB:TSTA_122330"/>
<name>B8MC53_TALSN</name>
<organism evidence="3 4">
    <name type="scientific">Talaromyces stipitatus (strain ATCC 10500 / CBS 375.48 / QM 6759 / NRRL 1006)</name>
    <name type="common">Penicillium stipitatum</name>
    <dbReference type="NCBI Taxonomy" id="441959"/>
    <lineage>
        <taxon>Eukaryota</taxon>
        <taxon>Fungi</taxon>
        <taxon>Dikarya</taxon>
        <taxon>Ascomycota</taxon>
        <taxon>Pezizomycotina</taxon>
        <taxon>Eurotiomycetes</taxon>
        <taxon>Eurotiomycetidae</taxon>
        <taxon>Eurotiales</taxon>
        <taxon>Trichocomaceae</taxon>
        <taxon>Talaromyces</taxon>
        <taxon>Talaromyces sect. Talaromyces</taxon>
    </lineage>
</organism>
<feature type="region of interest" description="Disordered" evidence="1">
    <location>
        <begin position="442"/>
        <end position="492"/>
    </location>
</feature>
<dbReference type="EMBL" id="EQ962655">
    <property type="protein sequence ID" value="EED18498.1"/>
    <property type="molecule type" value="Genomic_DNA"/>
</dbReference>
<dbReference type="eggNOG" id="KOG4532">
    <property type="taxonomic scope" value="Eukaryota"/>
</dbReference>
<accession>B8MC53</accession>
<dbReference type="STRING" id="441959.B8MC53"/>
<evidence type="ECO:0000313" key="4">
    <source>
        <dbReference type="Proteomes" id="UP000001745"/>
    </source>
</evidence>
<dbReference type="InParanoid" id="B8MC53"/>
<dbReference type="PhylomeDB" id="B8MC53"/>
<evidence type="ECO:0000259" key="2">
    <source>
        <dbReference type="Pfam" id="PF10313"/>
    </source>
</evidence>
<feature type="region of interest" description="Disordered" evidence="1">
    <location>
        <begin position="528"/>
        <end position="554"/>
    </location>
</feature>
<dbReference type="InterPro" id="IPR036322">
    <property type="entry name" value="WD40_repeat_dom_sf"/>
</dbReference>
<dbReference type="GeneID" id="8097698"/>
<sequence>MTLDYSLLLVLISDPDLVYFVAHKVVHSINVKTQRWDTIERVPFEPKCLAASYGWIVVGGSDNGECAFISLPGREPRARNASRPGAADIDAALPIELDMETRVPAGATGASTEQQTFSGILGGGNDIPEIFTKALTGSIVNSVTIHRLPANERQGFAHEDIAVFSNNDKTIKIFSLTRRKLLETKHHPKCMNYAVISPNSTLLAAVGDVNYAYFYRITRDPDTIDYGHGGERLSGWTWDLCCRIELPLSTDLNMSPNFDDGSCFTIAFSPSSCLCAIGSQSGIISVYDVNVILESMPGIQGYEARLALFRSSRADSAGAVRSMAFSPEPWDLLVWVEDTGRFGIVDIRSGFFRRQIVDLNKDDPETQKVRPMYNSPYLIRSESEENDLGTRNEMGNVHQAVLDLLNGMSLTGINAGTSDRVTSLRESVQGLTERERQIIEFLNTARSSSRHEGDAENRAPSTDNHSGQHATASFLGGATDNADHPSRTTSPFRSTDAALQELFREHYPGRVSSTERSFGQRRRASIVISQSGQGAGPVLNGQSGDHNNNDNNATSDFQLRLRWTASPADIQSLGDNLHNNAANLEHDSDNNGSSTDNGQWNPSTIAEAWNDALPDEAPPTEAWQTSQRSRSIPRRIPRPGATTESRYDAQRAAVAEMRASVAAERLRRQRLAANEMRSPRWIRHILSSDQADRHFGYMPQDQDPADTAGVGWGADGRALYIGTVEGIFEFQINVQDRKSFPVFSCR</sequence>
<keyword evidence="4" id="KW-1185">Reference proteome</keyword>
<dbReference type="InterPro" id="IPR015943">
    <property type="entry name" value="WD40/YVTN_repeat-like_dom_sf"/>
</dbReference>
<dbReference type="SUPFAM" id="SSF50978">
    <property type="entry name" value="WD40 repeat-like"/>
    <property type="match status" value="1"/>
</dbReference>
<dbReference type="Proteomes" id="UP000001745">
    <property type="component" value="Unassembled WGS sequence"/>
</dbReference>
<dbReference type="Pfam" id="PF10313">
    <property type="entry name" value="DUF2415"/>
    <property type="match status" value="1"/>
</dbReference>
<dbReference type="InterPro" id="IPR019417">
    <property type="entry name" value="DUF2415"/>
</dbReference>
<reference evidence="4" key="1">
    <citation type="journal article" date="2015" name="Genome Announc.">
        <title>Genome sequence of the AIDS-associated pathogen Penicillium marneffei (ATCC18224) and its near taxonomic relative Talaromyces stipitatus (ATCC10500).</title>
        <authorList>
            <person name="Nierman W.C."/>
            <person name="Fedorova-Abrams N.D."/>
            <person name="Andrianopoulos A."/>
        </authorList>
    </citation>
    <scope>NUCLEOTIDE SEQUENCE [LARGE SCALE GENOMIC DNA]</scope>
    <source>
        <strain evidence="4">ATCC 10500 / CBS 375.48 / QM 6759 / NRRL 1006</strain>
    </source>
</reference>
<gene>
    <name evidence="3" type="ORF">TSTA_122330</name>
</gene>
<protein>
    <recommendedName>
        <fullName evidence="2">DUF2415 domain-containing protein</fullName>
    </recommendedName>
</protein>
<dbReference type="PANTHER" id="PTHR43991:SF9">
    <property type="entry name" value="DUF2415 DOMAIN-CONTAINING PROTEIN"/>
    <property type="match status" value="1"/>
</dbReference>
<feature type="domain" description="DUF2415" evidence="2">
    <location>
        <begin position="318"/>
        <end position="357"/>
    </location>
</feature>
<dbReference type="OrthoDB" id="418169at2759"/>
<dbReference type="RefSeq" id="XP_002482490.1">
    <property type="nucleotide sequence ID" value="XM_002482445.1"/>
</dbReference>
<feature type="region of interest" description="Disordered" evidence="1">
    <location>
        <begin position="579"/>
        <end position="647"/>
    </location>
</feature>
<feature type="compositionally biased region" description="Polar residues" evidence="1">
    <location>
        <begin position="540"/>
        <end position="554"/>
    </location>
</feature>
<feature type="compositionally biased region" description="Polar residues" evidence="1">
    <location>
        <begin position="590"/>
        <end position="604"/>
    </location>
</feature>
<dbReference type="PANTHER" id="PTHR43991">
    <property type="entry name" value="WD REPEAT PROTEIN (AFU_ORTHOLOGUE AFUA_8G05640)-RELATED"/>
    <property type="match status" value="1"/>
</dbReference>
<evidence type="ECO:0000256" key="1">
    <source>
        <dbReference type="SAM" id="MobiDB-lite"/>
    </source>
</evidence>
<dbReference type="AlphaFoldDB" id="B8MC53"/>